<dbReference type="Gene3D" id="3.20.20.70">
    <property type="entry name" value="Aldolase class I"/>
    <property type="match status" value="1"/>
</dbReference>
<evidence type="ECO:0000256" key="4">
    <source>
        <dbReference type="ARBA" id="ARBA00022723"/>
    </source>
</evidence>
<dbReference type="PANTHER" id="PTHR21339">
    <property type="entry name" value="RADICAL S-ADENOSYL METHIONINE DOMAIN-CONTAINING PROTEIN 2"/>
    <property type="match status" value="1"/>
</dbReference>
<keyword evidence="7" id="KW-0051">Antiviral defense</keyword>
<keyword evidence="3" id="KW-0949">S-adenosyl-L-methionine</keyword>
<evidence type="ECO:0000256" key="2">
    <source>
        <dbReference type="ARBA" id="ARBA00022485"/>
    </source>
</evidence>
<evidence type="ECO:0000313" key="10">
    <source>
        <dbReference type="EMBL" id="KOO22125.1"/>
    </source>
</evidence>
<feature type="compositionally biased region" description="Basic residues" evidence="8">
    <location>
        <begin position="253"/>
        <end position="262"/>
    </location>
</feature>
<proteinExistence type="predicted"/>
<dbReference type="GO" id="GO:0046872">
    <property type="term" value="F:metal ion binding"/>
    <property type="evidence" value="ECO:0007669"/>
    <property type="project" value="UniProtKB-KW"/>
</dbReference>
<name>A0A0M0J6P5_9EUKA</name>
<evidence type="ECO:0000256" key="5">
    <source>
        <dbReference type="ARBA" id="ARBA00023004"/>
    </source>
</evidence>
<organism evidence="10 11">
    <name type="scientific">Chrysochromulina tobinii</name>
    <dbReference type="NCBI Taxonomy" id="1460289"/>
    <lineage>
        <taxon>Eukaryota</taxon>
        <taxon>Haptista</taxon>
        <taxon>Haptophyta</taxon>
        <taxon>Prymnesiophyceae</taxon>
        <taxon>Prymnesiales</taxon>
        <taxon>Chrysochromulinaceae</taxon>
        <taxon>Chrysochromulina</taxon>
    </lineage>
</organism>
<keyword evidence="5" id="KW-0408">Iron</keyword>
<feature type="region of interest" description="Disordered" evidence="8">
    <location>
        <begin position="241"/>
        <end position="262"/>
    </location>
</feature>
<evidence type="ECO:0000259" key="9">
    <source>
        <dbReference type="PROSITE" id="PS51918"/>
    </source>
</evidence>
<keyword evidence="4" id="KW-0479">Metal-binding</keyword>
<dbReference type="EMBL" id="JWZX01003308">
    <property type="protein sequence ID" value="KOO22125.1"/>
    <property type="molecule type" value="Genomic_DNA"/>
</dbReference>
<feature type="domain" description="Radical SAM core" evidence="9">
    <location>
        <begin position="34"/>
        <end position="239"/>
    </location>
</feature>
<dbReference type="InterPro" id="IPR051196">
    <property type="entry name" value="RSAD2/Viperin_antiviral"/>
</dbReference>
<gene>
    <name evidence="10" type="ORF">Ctob_005937</name>
</gene>
<evidence type="ECO:0000256" key="8">
    <source>
        <dbReference type="SAM" id="MobiDB-lite"/>
    </source>
</evidence>
<dbReference type="InterPro" id="IPR013785">
    <property type="entry name" value="Aldolase_TIM"/>
</dbReference>
<keyword evidence="6" id="KW-0411">Iron-sulfur</keyword>
<dbReference type="Pfam" id="PF04055">
    <property type="entry name" value="Radical_SAM"/>
    <property type="match status" value="1"/>
</dbReference>
<evidence type="ECO:0000256" key="7">
    <source>
        <dbReference type="ARBA" id="ARBA00023118"/>
    </source>
</evidence>
<dbReference type="AlphaFoldDB" id="A0A0M0J6P5"/>
<protein>
    <submittedName>
        <fullName evidence="10">Radical s-adenosyl methionine domain-containing protein 2</fullName>
    </submittedName>
</protein>
<dbReference type="SFLD" id="SFLDG01067">
    <property type="entry name" value="SPASM/twitch_domain_containing"/>
    <property type="match status" value="1"/>
</dbReference>
<dbReference type="CDD" id="cd01335">
    <property type="entry name" value="Radical_SAM"/>
    <property type="match status" value="1"/>
</dbReference>
<dbReference type="PANTHER" id="PTHR21339:SF0">
    <property type="entry name" value="S-ADENOSYLMETHIONINE-DEPENDENT NUCLEOTIDE DEHYDRATASE RSAD2"/>
    <property type="match status" value="1"/>
</dbReference>
<evidence type="ECO:0000256" key="1">
    <source>
        <dbReference type="ARBA" id="ARBA00001966"/>
    </source>
</evidence>
<dbReference type="GO" id="GO:0003824">
    <property type="term" value="F:catalytic activity"/>
    <property type="evidence" value="ECO:0007669"/>
    <property type="project" value="InterPro"/>
</dbReference>
<dbReference type="InterPro" id="IPR007197">
    <property type="entry name" value="rSAM"/>
</dbReference>
<evidence type="ECO:0000256" key="6">
    <source>
        <dbReference type="ARBA" id="ARBA00023014"/>
    </source>
</evidence>
<keyword evidence="2" id="KW-0004">4Fe-4S</keyword>
<dbReference type="SFLD" id="SFLDS00029">
    <property type="entry name" value="Radical_SAM"/>
    <property type="match status" value="1"/>
</dbReference>
<dbReference type="OrthoDB" id="549750at2759"/>
<comment type="caution">
    <text evidence="10">The sequence shown here is derived from an EMBL/GenBank/DDBJ whole genome shotgun (WGS) entry which is preliminary data.</text>
</comment>
<accession>A0A0M0J6P5</accession>
<comment type="cofactor">
    <cofactor evidence="1">
        <name>[4Fe-4S] cluster</name>
        <dbReference type="ChEBI" id="CHEBI:49883"/>
    </cofactor>
</comment>
<evidence type="ECO:0000256" key="3">
    <source>
        <dbReference type="ARBA" id="ARBA00022691"/>
    </source>
</evidence>
<dbReference type="InterPro" id="IPR058240">
    <property type="entry name" value="rSAM_sf"/>
</dbReference>
<dbReference type="GO" id="GO:0051539">
    <property type="term" value="F:4 iron, 4 sulfur cluster binding"/>
    <property type="evidence" value="ECO:0007669"/>
    <property type="project" value="UniProtKB-KW"/>
</dbReference>
<dbReference type="SUPFAM" id="SSF102114">
    <property type="entry name" value="Radical SAM enzymes"/>
    <property type="match status" value="1"/>
</dbReference>
<dbReference type="GO" id="GO:0051607">
    <property type="term" value="P:defense response to virus"/>
    <property type="evidence" value="ECO:0007669"/>
    <property type="project" value="UniProtKB-KW"/>
</dbReference>
<sequence>MPQMLRALRQRLVPPGAVCARTLGTPVPSAATTLVDGRAINFFFTRKCNYACKFCFHTAKSSHVLSEADCKRVLRLFREAGAVKLNIAGGEPLLPQYHGLVGELLRYSKQELAYESTSIISNGSRLTSQWFEAHSRHLDIMGVSVDSLGHVRRAAALCREHGVLFKLNTVVTALNVHEDLSPLVNETGAMRWKIFQVLPMGGENTGAAATRGHDVAPLLVTAAQFAEYVARARAGVSDPSIIEEEDNATMQARPRRLHSMTE</sequence>
<dbReference type="PROSITE" id="PS51918">
    <property type="entry name" value="RADICAL_SAM"/>
    <property type="match status" value="1"/>
</dbReference>
<evidence type="ECO:0000313" key="11">
    <source>
        <dbReference type="Proteomes" id="UP000037460"/>
    </source>
</evidence>
<dbReference type="Proteomes" id="UP000037460">
    <property type="component" value="Unassembled WGS sequence"/>
</dbReference>
<reference evidence="11" key="1">
    <citation type="journal article" date="2015" name="PLoS Genet.">
        <title>Genome Sequence and Transcriptome Analyses of Chrysochromulina tobin: Metabolic Tools for Enhanced Algal Fitness in the Prominent Order Prymnesiales (Haptophyceae).</title>
        <authorList>
            <person name="Hovde B.T."/>
            <person name="Deodato C.R."/>
            <person name="Hunsperger H.M."/>
            <person name="Ryken S.A."/>
            <person name="Yost W."/>
            <person name="Jha R.K."/>
            <person name="Patterson J."/>
            <person name="Monnat R.J. Jr."/>
            <person name="Barlow S.B."/>
            <person name="Starkenburg S.R."/>
            <person name="Cattolico R.A."/>
        </authorList>
    </citation>
    <scope>NUCLEOTIDE SEQUENCE</scope>
    <source>
        <strain evidence="11">CCMP291</strain>
    </source>
</reference>
<keyword evidence="11" id="KW-1185">Reference proteome</keyword>